<feature type="non-terminal residue" evidence="1">
    <location>
        <position position="1"/>
    </location>
</feature>
<comment type="caution">
    <text evidence="1">The sequence shown here is derived from an EMBL/GenBank/DDBJ whole genome shotgun (WGS) entry which is preliminary data.</text>
</comment>
<dbReference type="EMBL" id="WIXE01015626">
    <property type="protein sequence ID" value="KAK5973326.1"/>
    <property type="molecule type" value="Genomic_DNA"/>
</dbReference>
<organism evidence="1 2">
    <name type="scientific">Trichostrongylus colubriformis</name>
    <name type="common">Black scour worm</name>
    <dbReference type="NCBI Taxonomy" id="6319"/>
    <lineage>
        <taxon>Eukaryota</taxon>
        <taxon>Metazoa</taxon>
        <taxon>Ecdysozoa</taxon>
        <taxon>Nematoda</taxon>
        <taxon>Chromadorea</taxon>
        <taxon>Rhabditida</taxon>
        <taxon>Rhabditina</taxon>
        <taxon>Rhabditomorpha</taxon>
        <taxon>Strongyloidea</taxon>
        <taxon>Trichostrongylidae</taxon>
        <taxon>Trichostrongylus</taxon>
    </lineage>
</organism>
<dbReference type="Proteomes" id="UP001331761">
    <property type="component" value="Unassembled WGS sequence"/>
</dbReference>
<name>A0AAN8F4L7_TRICO</name>
<evidence type="ECO:0000313" key="1">
    <source>
        <dbReference type="EMBL" id="KAK5973326.1"/>
    </source>
</evidence>
<protein>
    <submittedName>
        <fullName evidence="1">Uncharacterized protein</fullName>
    </submittedName>
</protein>
<reference evidence="1 2" key="1">
    <citation type="submission" date="2019-10" db="EMBL/GenBank/DDBJ databases">
        <title>Assembly and Annotation for the nematode Trichostrongylus colubriformis.</title>
        <authorList>
            <person name="Martin J."/>
        </authorList>
    </citation>
    <scope>NUCLEOTIDE SEQUENCE [LARGE SCALE GENOMIC DNA]</scope>
    <source>
        <strain evidence="1">G859</strain>
        <tissue evidence="1">Whole worm</tissue>
    </source>
</reference>
<keyword evidence="2" id="KW-1185">Reference proteome</keyword>
<sequence length="65" mass="7854">RDQRSKVLESDKLDSATCSKCKMRFFLPFRHFKNRITYRVPENPYLLPMPRFRCPLCEEDSTIEL</sequence>
<accession>A0AAN8F4L7</accession>
<gene>
    <name evidence="1" type="ORF">GCK32_017548</name>
</gene>
<evidence type="ECO:0000313" key="2">
    <source>
        <dbReference type="Proteomes" id="UP001331761"/>
    </source>
</evidence>
<dbReference type="AlphaFoldDB" id="A0AAN8F4L7"/>
<proteinExistence type="predicted"/>